<dbReference type="InterPro" id="IPR013783">
    <property type="entry name" value="Ig-like_fold"/>
</dbReference>
<dbReference type="Pfam" id="PF07730">
    <property type="entry name" value="HisKA_3"/>
    <property type="match status" value="1"/>
</dbReference>
<dbReference type="InterPro" id="IPR036890">
    <property type="entry name" value="HATPase_C_sf"/>
</dbReference>
<dbReference type="InterPro" id="IPR003594">
    <property type="entry name" value="HATPase_dom"/>
</dbReference>
<feature type="region of interest" description="Disordered" evidence="4">
    <location>
        <begin position="1"/>
        <end position="25"/>
    </location>
</feature>
<reference evidence="7 8" key="1">
    <citation type="submission" date="2016-10" db="EMBL/GenBank/DDBJ databases">
        <authorList>
            <person name="de Groot N.N."/>
        </authorList>
    </citation>
    <scope>NUCLEOTIDE SEQUENCE [LARGE SCALE GENOMIC DNA]</scope>
    <source>
        <strain evidence="7 8">DSM 22489</strain>
    </source>
</reference>
<dbReference type="InterPro" id="IPR050482">
    <property type="entry name" value="Sensor_HK_TwoCompSys"/>
</dbReference>
<dbReference type="Pfam" id="PF07495">
    <property type="entry name" value="Y_Y_Y"/>
    <property type="match status" value="1"/>
</dbReference>
<dbReference type="SUPFAM" id="SSF55874">
    <property type="entry name" value="ATPase domain of HSP90 chaperone/DNA topoisomerase II/histidine kinase"/>
    <property type="match status" value="1"/>
</dbReference>
<dbReference type="AlphaFoldDB" id="A0A1H5XUZ3"/>
<dbReference type="PANTHER" id="PTHR24421:SF62">
    <property type="entry name" value="SENSORY TRANSDUCTION HISTIDINE KINASE"/>
    <property type="match status" value="1"/>
</dbReference>
<dbReference type="EMBL" id="FNVA01000003">
    <property type="protein sequence ID" value="SEG15574.1"/>
    <property type="molecule type" value="Genomic_DNA"/>
</dbReference>
<dbReference type="InterPro" id="IPR011712">
    <property type="entry name" value="Sig_transdc_His_kin_sub3_dim/P"/>
</dbReference>
<evidence type="ECO:0000256" key="5">
    <source>
        <dbReference type="SAM" id="Phobius"/>
    </source>
</evidence>
<keyword evidence="2" id="KW-0418">Kinase</keyword>
<organism evidence="7 8">
    <name type="scientific">Bryocella elongata</name>
    <dbReference type="NCBI Taxonomy" id="863522"/>
    <lineage>
        <taxon>Bacteria</taxon>
        <taxon>Pseudomonadati</taxon>
        <taxon>Acidobacteriota</taxon>
        <taxon>Terriglobia</taxon>
        <taxon>Terriglobales</taxon>
        <taxon>Acidobacteriaceae</taxon>
        <taxon>Bryocella</taxon>
    </lineage>
</organism>
<keyword evidence="8" id="KW-1185">Reference proteome</keyword>
<evidence type="ECO:0000313" key="8">
    <source>
        <dbReference type="Proteomes" id="UP000236728"/>
    </source>
</evidence>
<dbReference type="InterPro" id="IPR015943">
    <property type="entry name" value="WD40/YVTN_repeat-like_dom_sf"/>
</dbReference>
<keyword evidence="5" id="KW-0812">Transmembrane</keyword>
<dbReference type="Proteomes" id="UP000236728">
    <property type="component" value="Unassembled WGS sequence"/>
</dbReference>
<keyword evidence="5" id="KW-0472">Membrane</keyword>
<dbReference type="CDD" id="cd16917">
    <property type="entry name" value="HATPase_UhpB-NarQ-NarX-like"/>
    <property type="match status" value="1"/>
</dbReference>
<dbReference type="Pfam" id="PF07494">
    <property type="entry name" value="Reg_prop"/>
    <property type="match status" value="2"/>
</dbReference>
<feature type="transmembrane region" description="Helical" evidence="5">
    <location>
        <begin position="38"/>
        <end position="59"/>
    </location>
</feature>
<dbReference type="SMART" id="SM00387">
    <property type="entry name" value="HATPase_c"/>
    <property type="match status" value="1"/>
</dbReference>
<keyword evidence="1" id="KW-0808">Transferase</keyword>
<evidence type="ECO:0000256" key="2">
    <source>
        <dbReference type="ARBA" id="ARBA00022777"/>
    </source>
</evidence>
<evidence type="ECO:0000259" key="6">
    <source>
        <dbReference type="SMART" id="SM00387"/>
    </source>
</evidence>
<dbReference type="SUPFAM" id="SSF63829">
    <property type="entry name" value="Calcium-dependent phosphotriesterase"/>
    <property type="match status" value="2"/>
</dbReference>
<feature type="transmembrane region" description="Helical" evidence="5">
    <location>
        <begin position="788"/>
        <end position="806"/>
    </location>
</feature>
<accession>A0A1H5XUZ3</accession>
<dbReference type="Gene3D" id="2.130.10.10">
    <property type="entry name" value="YVTN repeat-like/Quinoprotein amine dehydrogenase"/>
    <property type="match status" value="3"/>
</dbReference>
<dbReference type="PANTHER" id="PTHR24421">
    <property type="entry name" value="NITRATE/NITRITE SENSOR PROTEIN NARX-RELATED"/>
    <property type="match status" value="1"/>
</dbReference>
<dbReference type="Gene3D" id="3.30.565.10">
    <property type="entry name" value="Histidine kinase-like ATPase, C-terminal domain"/>
    <property type="match status" value="1"/>
</dbReference>
<evidence type="ECO:0000256" key="3">
    <source>
        <dbReference type="ARBA" id="ARBA00023012"/>
    </source>
</evidence>
<gene>
    <name evidence="7" type="ORF">SAMN05421819_1987</name>
</gene>
<dbReference type="InterPro" id="IPR011110">
    <property type="entry name" value="Reg_prop"/>
</dbReference>
<dbReference type="Pfam" id="PF02518">
    <property type="entry name" value="HATPase_c"/>
    <property type="match status" value="1"/>
</dbReference>
<protein>
    <submittedName>
        <fullName evidence="7">Two component regulator propeller</fullName>
    </submittedName>
</protein>
<dbReference type="Gene3D" id="2.60.40.10">
    <property type="entry name" value="Immunoglobulins"/>
    <property type="match status" value="1"/>
</dbReference>
<dbReference type="InterPro" id="IPR011123">
    <property type="entry name" value="Y_Y_Y"/>
</dbReference>
<evidence type="ECO:0000256" key="1">
    <source>
        <dbReference type="ARBA" id="ARBA00022679"/>
    </source>
</evidence>
<dbReference type="GO" id="GO:0000155">
    <property type="term" value="F:phosphorelay sensor kinase activity"/>
    <property type="evidence" value="ECO:0007669"/>
    <property type="project" value="InterPro"/>
</dbReference>
<feature type="domain" description="Histidine kinase/HSP90-like ATPase" evidence="6">
    <location>
        <begin position="932"/>
        <end position="1027"/>
    </location>
</feature>
<keyword evidence="3" id="KW-0902">Two-component regulatory system</keyword>
<dbReference type="GO" id="GO:0046983">
    <property type="term" value="F:protein dimerization activity"/>
    <property type="evidence" value="ECO:0007669"/>
    <property type="project" value="InterPro"/>
</dbReference>
<evidence type="ECO:0000313" key="7">
    <source>
        <dbReference type="EMBL" id="SEG15574.1"/>
    </source>
</evidence>
<keyword evidence="5" id="KW-1133">Transmembrane helix</keyword>
<dbReference type="Gene3D" id="1.20.5.1930">
    <property type="match status" value="1"/>
</dbReference>
<dbReference type="GO" id="GO:0016020">
    <property type="term" value="C:membrane"/>
    <property type="evidence" value="ECO:0007669"/>
    <property type="project" value="InterPro"/>
</dbReference>
<evidence type="ECO:0000256" key="4">
    <source>
        <dbReference type="SAM" id="MobiDB-lite"/>
    </source>
</evidence>
<sequence>MARLSRAGPPTSLAGPPASRPGQSFQCRRAPLRRKRSSSLGLAISRFFVCFASLVAGFFSAGPIHAQSRLDWMTSRVWSIQDGLPDQVILSMAQTPDQYLWLGTRLGLVRFDGYHFIDYGADLAPALHDFGVDCVLVVRDGSLWLGTQGGGVVHLFPGGGRTYNTRAGIANGLIRALYQDEAGRIWAGTDNGLYRLDSGEHFSRIDDRGGIHGAAVHAIVGDGHGGVWAGGSRLLHIDASAGLGTISWQEVALPQQKGSLRIWSMAKGSGESLWIATLGGLYHLPDGVGSVATKEPRVLGSALSLLVDSHRQLWVGTMDEGLYLLSENGSVTRARAPDQLASNSVLALAEDRSHDLWAGTQSGLTRFSATGMHLTRVPGAIDSEFGSVAVDADDSLWVCSRRLTHIRNGRMEPVNLPSITGFAIHSVMRERSGAFWVGTLGRGAYRIAPGGHIDHYTSEIGTNYIRGFLETPFDGVWIASDGGVANWRDGHVTSFQNVPGAPHAPTLSMAAGAPGELWVGTYHGLSLLRNGAFVAAPAADALGSHAVSAIHVSDDGALWIGTESGLFRWHDNQLQHIRLEADMNAPAILTILEDGHHRMWLGGPTTVVRADRSSFESLAAGKDKRLFNPEIFAVSLETGAELGSGAASTAELDRSGGAWFTTNEGPLHIQASNPRHDGAPPPIMLGQVLVDGERVAVKGPVILQPSAKTLVIDAPPIALSARPGLQLRRRLIGFDPDWVAISPLQSATYTNLPAGHYTYRVEASWKDAPGATVLELPIVQRTHFYRQPAFLVACLVALLLAIWAGHRMRVRQVMLRFRLVAEERNRVAREMHDTVVQGCIGVSSLLEAIAIRHAPVGADDVPTDEANLLNSAREQIAVTILEARDAIWNLRHPHEGGNLSNSLRSLLDRITTIQGKRVEFESDGTALSLNVEAEHELFMTVREALHNALVHAGAEHIRLSLRYVTDSVLVSIRDDGSGFTAGSTDDRGEHFGLLGMHERMERIGGTCRIDSARDRGTMVELHVPYERNVRTVRPEQESR</sequence>
<proteinExistence type="predicted"/>
<name>A0A1H5XUZ3_9BACT</name>